<evidence type="ECO:0000256" key="2">
    <source>
        <dbReference type="SAM" id="SignalP"/>
    </source>
</evidence>
<keyword evidence="2" id="KW-0732">Signal</keyword>
<feature type="domain" description="Peptidoglycan binding-like" evidence="3">
    <location>
        <begin position="43"/>
        <end position="92"/>
    </location>
</feature>
<organism evidence="4">
    <name type="scientific">uncultured Solirubrobacteraceae bacterium</name>
    <dbReference type="NCBI Taxonomy" id="1162706"/>
    <lineage>
        <taxon>Bacteria</taxon>
        <taxon>Bacillati</taxon>
        <taxon>Actinomycetota</taxon>
        <taxon>Thermoleophilia</taxon>
        <taxon>Solirubrobacterales</taxon>
        <taxon>Solirubrobacteraceae</taxon>
        <taxon>environmental samples</taxon>
    </lineage>
</organism>
<feature type="compositionally biased region" description="Low complexity" evidence="1">
    <location>
        <begin position="110"/>
        <end position="120"/>
    </location>
</feature>
<sequence length="280" mass="29104">MKSLCRLSLCVFAAVLLVPAQGASAKKRSFSLGERTLKQGHKGKDVKSLQRYLTRAGVRTGADGVFGSGTERAVRLFELVQRRKVDGVVSRNDVDVLKDVARNGGAVASAATTGGALPKNLRPKRPPKAAAATPPASPPTALGPGMTATVNAEGYAVAPAQAPPAVQAVIAAGNVIARKPYIYGGGHGRWEDAGYDCSGSVSYALHGGGLLEQSMPSGGFMNWGDAGAGQWITTYANGGHMYMVVAGLRFDTSGRKDAGTRWQADMRPASGYSVRHPPGL</sequence>
<feature type="chain" id="PRO_5039576125" description="Peptidoglycan binding-like domain-containing protein" evidence="2">
    <location>
        <begin position="23"/>
        <end position="280"/>
    </location>
</feature>
<feature type="compositionally biased region" description="Low complexity" evidence="1">
    <location>
        <begin position="128"/>
        <end position="144"/>
    </location>
</feature>
<evidence type="ECO:0000313" key="4">
    <source>
        <dbReference type="EMBL" id="CAA9479239.1"/>
    </source>
</evidence>
<dbReference type="Pfam" id="PF01471">
    <property type="entry name" value="PG_binding_1"/>
    <property type="match status" value="1"/>
</dbReference>
<dbReference type="AlphaFoldDB" id="A0A6J4RZL4"/>
<dbReference type="SUPFAM" id="SSF47090">
    <property type="entry name" value="PGBD-like"/>
    <property type="match status" value="1"/>
</dbReference>
<accession>A0A6J4RZL4</accession>
<dbReference type="InterPro" id="IPR002477">
    <property type="entry name" value="Peptidoglycan-bd-like"/>
</dbReference>
<dbReference type="InterPro" id="IPR036365">
    <property type="entry name" value="PGBD-like_sf"/>
</dbReference>
<name>A0A6J4RZL4_9ACTN</name>
<feature type="region of interest" description="Disordered" evidence="1">
    <location>
        <begin position="110"/>
        <end position="144"/>
    </location>
</feature>
<dbReference type="Gene3D" id="1.10.101.10">
    <property type="entry name" value="PGBD-like superfamily/PGBD"/>
    <property type="match status" value="1"/>
</dbReference>
<gene>
    <name evidence="4" type="ORF">AVDCRST_MAG67-721</name>
</gene>
<protein>
    <recommendedName>
        <fullName evidence="3">Peptidoglycan binding-like domain-containing protein</fullName>
    </recommendedName>
</protein>
<dbReference type="InterPro" id="IPR036366">
    <property type="entry name" value="PGBDSf"/>
</dbReference>
<proteinExistence type="predicted"/>
<feature type="signal peptide" evidence="2">
    <location>
        <begin position="1"/>
        <end position="22"/>
    </location>
</feature>
<dbReference type="EMBL" id="CADCVQ010000038">
    <property type="protein sequence ID" value="CAA9479239.1"/>
    <property type="molecule type" value="Genomic_DNA"/>
</dbReference>
<reference evidence="4" key="1">
    <citation type="submission" date="2020-02" db="EMBL/GenBank/DDBJ databases">
        <authorList>
            <person name="Meier V. D."/>
        </authorList>
    </citation>
    <scope>NUCLEOTIDE SEQUENCE</scope>
    <source>
        <strain evidence="4">AVDCRST_MAG67</strain>
    </source>
</reference>
<evidence type="ECO:0000256" key="1">
    <source>
        <dbReference type="SAM" id="MobiDB-lite"/>
    </source>
</evidence>
<dbReference type="Gene3D" id="3.90.1720.10">
    <property type="entry name" value="endopeptidase domain like (from Nostoc punctiforme)"/>
    <property type="match status" value="1"/>
</dbReference>
<evidence type="ECO:0000259" key="3">
    <source>
        <dbReference type="Pfam" id="PF01471"/>
    </source>
</evidence>